<keyword evidence="4" id="KW-1185">Reference proteome</keyword>
<name>A0ABQ3V257_9CHLR</name>
<evidence type="ECO:0000259" key="2">
    <source>
        <dbReference type="Pfam" id="PF01494"/>
    </source>
</evidence>
<dbReference type="InterPro" id="IPR002938">
    <property type="entry name" value="FAD-bd"/>
</dbReference>
<dbReference type="Proteomes" id="UP000654345">
    <property type="component" value="Unassembled WGS sequence"/>
</dbReference>
<dbReference type="PANTHER" id="PTHR43476">
    <property type="entry name" value="3-(3-HYDROXY-PHENYL)PROPIONATE/3-HYDROXYCINNAMIC ACID HYDROXYLASE"/>
    <property type="match status" value="1"/>
</dbReference>
<protein>
    <submittedName>
        <fullName evidence="3">FAD-dependent oxidoreductase</fullName>
    </submittedName>
</protein>
<dbReference type="Gene3D" id="3.50.50.60">
    <property type="entry name" value="FAD/NAD(P)-binding domain"/>
    <property type="match status" value="1"/>
</dbReference>
<organism evidence="3 4">
    <name type="scientific">Ktedonobacter robiniae</name>
    <dbReference type="NCBI Taxonomy" id="2778365"/>
    <lineage>
        <taxon>Bacteria</taxon>
        <taxon>Bacillati</taxon>
        <taxon>Chloroflexota</taxon>
        <taxon>Ktedonobacteria</taxon>
        <taxon>Ktedonobacterales</taxon>
        <taxon>Ktedonobacteraceae</taxon>
        <taxon>Ktedonobacter</taxon>
    </lineage>
</organism>
<sequence length="409" mass="44723">MVYDAIIVGARCAGSSLALLLARKGYRVLLLDKASFPSDTLSSHFIHPRGLVYLQHWGVLDTLLATGCPPVHGISLDTGRFTLSSTVLPLENINFGLAPRRYILDTLLAQKAVEAGAELREAFRVQDVTRNGTHITGIKGRTTTGTPVTEKARLVIGADGLHSLIARAVEAPTYHRYPALTCIYYAYWSGMKTGSTALYSRPQCVFLSFPTHDGLALISVTWPRRHFPKVRASIESHFLEALALAPAFAACVHQGKQEQRFMGTGNTANFFRKPYGPGWALLGDAAYHKDPLLGHGIADAFADAERLAQAIESSYTGQQPLEEALAEYEQQRNREALPLYELTIQLATLNLTPEIQQVQEALQGNPEATQLFFAVLEGTIPAATFFAPEHIQALLTGTQTKLSRPEVVS</sequence>
<feature type="domain" description="FAD-binding" evidence="2">
    <location>
        <begin position="4"/>
        <end position="335"/>
    </location>
</feature>
<dbReference type="InterPro" id="IPR036188">
    <property type="entry name" value="FAD/NAD-bd_sf"/>
</dbReference>
<dbReference type="Pfam" id="PF01494">
    <property type="entry name" value="FAD_binding_3"/>
    <property type="match status" value="1"/>
</dbReference>
<dbReference type="PANTHER" id="PTHR43476:SF5">
    <property type="entry name" value="FAD-DEPENDENT MONOOXYGENASE"/>
    <property type="match status" value="1"/>
</dbReference>
<reference evidence="3 4" key="1">
    <citation type="journal article" date="2021" name="Int. J. Syst. Evol. Microbiol.">
        <title>Reticulibacter mediterranei gen. nov., sp. nov., within the new family Reticulibacteraceae fam. nov., and Ktedonospora formicarum gen. nov., sp. nov., Ktedonobacter robiniae sp. nov., Dictyobacter formicarum sp. nov. and Dictyobacter arantiisoli sp. nov., belonging to the class Ktedonobacteria.</title>
        <authorList>
            <person name="Yabe S."/>
            <person name="Zheng Y."/>
            <person name="Wang C.M."/>
            <person name="Sakai Y."/>
            <person name="Abe K."/>
            <person name="Yokota A."/>
            <person name="Donadio S."/>
            <person name="Cavaletti L."/>
            <person name="Monciardini P."/>
        </authorList>
    </citation>
    <scope>NUCLEOTIDE SEQUENCE [LARGE SCALE GENOMIC DNA]</scope>
    <source>
        <strain evidence="3 4">SOSP1-30</strain>
    </source>
</reference>
<dbReference type="RefSeq" id="WP_201374852.1">
    <property type="nucleotide sequence ID" value="NZ_BNJG01000003.1"/>
</dbReference>
<dbReference type="EMBL" id="BNJG01000003">
    <property type="protein sequence ID" value="GHO58585.1"/>
    <property type="molecule type" value="Genomic_DNA"/>
</dbReference>
<keyword evidence="1" id="KW-0560">Oxidoreductase</keyword>
<gene>
    <name evidence="3" type="ORF">KSB_70600</name>
</gene>
<evidence type="ECO:0000256" key="1">
    <source>
        <dbReference type="ARBA" id="ARBA00023002"/>
    </source>
</evidence>
<evidence type="ECO:0000313" key="4">
    <source>
        <dbReference type="Proteomes" id="UP000654345"/>
    </source>
</evidence>
<proteinExistence type="predicted"/>
<dbReference type="SUPFAM" id="SSF51905">
    <property type="entry name" value="FAD/NAD(P)-binding domain"/>
    <property type="match status" value="1"/>
</dbReference>
<evidence type="ECO:0000313" key="3">
    <source>
        <dbReference type="EMBL" id="GHO58585.1"/>
    </source>
</evidence>
<dbReference type="PRINTS" id="PR00420">
    <property type="entry name" value="RNGMNOXGNASE"/>
</dbReference>
<accession>A0ABQ3V257</accession>
<dbReference type="InterPro" id="IPR050631">
    <property type="entry name" value="PheA/TfdB_FAD_monoxygenase"/>
</dbReference>
<comment type="caution">
    <text evidence="3">The sequence shown here is derived from an EMBL/GenBank/DDBJ whole genome shotgun (WGS) entry which is preliminary data.</text>
</comment>